<feature type="region of interest" description="Disordered" evidence="7">
    <location>
        <begin position="1"/>
        <end position="27"/>
    </location>
</feature>
<keyword evidence="3 6" id="KW-0158">Chromosome</keyword>
<dbReference type="GO" id="GO:0006334">
    <property type="term" value="P:nucleosome assembly"/>
    <property type="evidence" value="ECO:0007669"/>
    <property type="project" value="InterPro"/>
</dbReference>
<evidence type="ECO:0000313" key="9">
    <source>
        <dbReference type="EnsemblPlants" id="AUR62008327-RA:cds"/>
    </source>
</evidence>
<dbReference type="GO" id="GO:0003690">
    <property type="term" value="F:double-stranded DNA binding"/>
    <property type="evidence" value="ECO:0007669"/>
    <property type="project" value="TreeGrafter"/>
</dbReference>
<dbReference type="OMA" id="THNFCER"/>
<dbReference type="InterPro" id="IPR036388">
    <property type="entry name" value="WH-like_DNA-bd_sf"/>
</dbReference>
<dbReference type="InterPro" id="IPR005819">
    <property type="entry name" value="H1/H5"/>
</dbReference>
<dbReference type="InterPro" id="IPR005818">
    <property type="entry name" value="Histone_H1/H5_H15"/>
</dbReference>
<dbReference type="AlphaFoldDB" id="A0A803L8Y8"/>
<proteinExistence type="inferred from homology"/>
<dbReference type="GO" id="GO:0030527">
    <property type="term" value="F:structural constituent of chromatin"/>
    <property type="evidence" value="ECO:0007669"/>
    <property type="project" value="InterPro"/>
</dbReference>
<reference evidence="9" key="1">
    <citation type="journal article" date="2017" name="Nature">
        <title>The genome of Chenopodium quinoa.</title>
        <authorList>
            <person name="Jarvis D.E."/>
            <person name="Ho Y.S."/>
            <person name="Lightfoot D.J."/>
            <person name="Schmoeckel S.M."/>
            <person name="Li B."/>
            <person name="Borm T.J.A."/>
            <person name="Ohyanagi H."/>
            <person name="Mineta K."/>
            <person name="Michell C.T."/>
            <person name="Saber N."/>
            <person name="Kharbatia N.M."/>
            <person name="Rupper R.R."/>
            <person name="Sharp A.R."/>
            <person name="Dally N."/>
            <person name="Boughton B.A."/>
            <person name="Woo Y.H."/>
            <person name="Gao G."/>
            <person name="Schijlen E.G.W.M."/>
            <person name="Guo X."/>
            <person name="Momin A.A."/>
            <person name="Negrao S."/>
            <person name="Al-Babili S."/>
            <person name="Gehring C."/>
            <person name="Roessner U."/>
            <person name="Jung C."/>
            <person name="Murphy K."/>
            <person name="Arold S.T."/>
            <person name="Gojobori T."/>
            <person name="van der Linden C.G."/>
            <person name="van Loo E.N."/>
            <person name="Jellen E.N."/>
            <person name="Maughan P.J."/>
            <person name="Tester M."/>
        </authorList>
    </citation>
    <scope>NUCLEOTIDE SEQUENCE [LARGE SCALE GENOMIC DNA]</scope>
    <source>
        <strain evidence="9">cv. PI 614886</strain>
    </source>
</reference>
<dbReference type="CDD" id="cd00073">
    <property type="entry name" value="H15"/>
    <property type="match status" value="1"/>
</dbReference>
<protein>
    <recommendedName>
        <fullName evidence="8">H15 domain-containing protein</fullName>
    </recommendedName>
</protein>
<name>A0A803L8Y8_CHEQI</name>
<dbReference type="PANTHER" id="PTHR11467">
    <property type="entry name" value="HISTONE H1"/>
    <property type="match status" value="1"/>
</dbReference>
<evidence type="ECO:0000256" key="4">
    <source>
        <dbReference type="ARBA" id="ARBA00023125"/>
    </source>
</evidence>
<dbReference type="SMR" id="A0A803L8Y8"/>
<evidence type="ECO:0000313" key="10">
    <source>
        <dbReference type="Proteomes" id="UP000596660"/>
    </source>
</evidence>
<keyword evidence="5 6" id="KW-0539">Nucleus</keyword>
<evidence type="ECO:0000256" key="3">
    <source>
        <dbReference type="ARBA" id="ARBA00022454"/>
    </source>
</evidence>
<dbReference type="GO" id="GO:0031492">
    <property type="term" value="F:nucleosomal DNA binding"/>
    <property type="evidence" value="ECO:0007669"/>
    <property type="project" value="TreeGrafter"/>
</dbReference>
<dbReference type="GO" id="GO:0005634">
    <property type="term" value="C:nucleus"/>
    <property type="evidence" value="ECO:0007669"/>
    <property type="project" value="UniProtKB-SubCell"/>
</dbReference>
<feature type="domain" description="H15" evidence="8">
    <location>
        <begin position="27"/>
        <end position="98"/>
    </location>
</feature>
<keyword evidence="10" id="KW-1185">Reference proteome</keyword>
<dbReference type="PROSITE" id="PS51504">
    <property type="entry name" value="H15"/>
    <property type="match status" value="1"/>
</dbReference>
<dbReference type="GeneID" id="110700502"/>
<sequence>MVASTATKTVKKTSAPKKAAAAKSAPSHPPYIEMITEALVSLKERTGSSHYAIAKHIEEQQKVRDLPPNFRKLLFNQLKKSVASGKLVMVKKSFKLPPGTSKKSPTAAPAAAEKPKAAAKPKSKEAAAKPAKKSAAAKPKAAGAKAKTTTAKAKASTTAAKKQKVSMKSPAKSPAKKVAPVKAKKPKSIKSPAKKATAVKKIVAMKKTNKK</sequence>
<evidence type="ECO:0000259" key="8">
    <source>
        <dbReference type="PROSITE" id="PS51504"/>
    </source>
</evidence>
<keyword evidence="4 6" id="KW-0238">DNA-binding</keyword>
<evidence type="ECO:0000256" key="6">
    <source>
        <dbReference type="RuleBase" id="RU003894"/>
    </source>
</evidence>
<accession>A0A803L8Y8</accession>
<feature type="compositionally biased region" description="Low complexity" evidence="7">
    <location>
        <begin position="133"/>
        <end position="181"/>
    </location>
</feature>
<evidence type="ECO:0000256" key="1">
    <source>
        <dbReference type="ARBA" id="ARBA00004123"/>
    </source>
</evidence>
<dbReference type="Pfam" id="PF00538">
    <property type="entry name" value="Linker_histone"/>
    <property type="match status" value="1"/>
</dbReference>
<dbReference type="SUPFAM" id="SSF46785">
    <property type="entry name" value="Winged helix' DNA-binding domain"/>
    <property type="match status" value="1"/>
</dbReference>
<feature type="compositionally biased region" description="Low complexity" evidence="7">
    <location>
        <begin position="16"/>
        <end position="26"/>
    </location>
</feature>
<evidence type="ECO:0000256" key="7">
    <source>
        <dbReference type="SAM" id="MobiDB-lite"/>
    </source>
</evidence>
<feature type="compositionally biased region" description="Low complexity" evidence="7">
    <location>
        <begin position="189"/>
        <end position="198"/>
    </location>
</feature>
<dbReference type="GO" id="GO:0030261">
    <property type="term" value="P:chromosome condensation"/>
    <property type="evidence" value="ECO:0007669"/>
    <property type="project" value="TreeGrafter"/>
</dbReference>
<reference evidence="9" key="2">
    <citation type="submission" date="2021-03" db="UniProtKB">
        <authorList>
            <consortium name="EnsemblPlants"/>
        </authorList>
    </citation>
    <scope>IDENTIFICATION</scope>
</reference>
<dbReference type="PANTHER" id="PTHR11467:SF172">
    <property type="entry name" value="HISTONE H1-LIKE"/>
    <property type="match status" value="1"/>
</dbReference>
<dbReference type="Proteomes" id="UP000596660">
    <property type="component" value="Unplaced"/>
</dbReference>
<comment type="subcellular location">
    <subcellularLocation>
        <location evidence="2">Chromosome</location>
    </subcellularLocation>
    <subcellularLocation>
        <location evidence="1 6">Nucleus</location>
    </subcellularLocation>
</comment>
<dbReference type="Gene3D" id="1.10.10.10">
    <property type="entry name" value="Winged helix-like DNA-binding domain superfamily/Winged helix DNA-binding domain"/>
    <property type="match status" value="1"/>
</dbReference>
<dbReference type="InterPro" id="IPR036390">
    <property type="entry name" value="WH_DNA-bd_sf"/>
</dbReference>
<dbReference type="RefSeq" id="XP_021733742.1">
    <property type="nucleotide sequence ID" value="XM_021878050.1"/>
</dbReference>
<dbReference type="Gramene" id="AUR62008327-RA">
    <property type="protein sequence ID" value="AUR62008327-RA:cds"/>
    <property type="gene ID" value="AUR62008327"/>
</dbReference>
<dbReference type="OrthoDB" id="1110759at2759"/>
<organism evidence="9 10">
    <name type="scientific">Chenopodium quinoa</name>
    <name type="common">Quinoa</name>
    <dbReference type="NCBI Taxonomy" id="63459"/>
    <lineage>
        <taxon>Eukaryota</taxon>
        <taxon>Viridiplantae</taxon>
        <taxon>Streptophyta</taxon>
        <taxon>Embryophyta</taxon>
        <taxon>Tracheophyta</taxon>
        <taxon>Spermatophyta</taxon>
        <taxon>Magnoliopsida</taxon>
        <taxon>eudicotyledons</taxon>
        <taxon>Gunneridae</taxon>
        <taxon>Pentapetalae</taxon>
        <taxon>Caryophyllales</taxon>
        <taxon>Chenopodiaceae</taxon>
        <taxon>Chenopodioideae</taxon>
        <taxon>Atripliceae</taxon>
        <taxon>Chenopodium</taxon>
    </lineage>
</organism>
<comment type="similarity">
    <text evidence="6">Belongs to the histone H1/H5 family.</text>
</comment>
<dbReference type="KEGG" id="cqi:110700502"/>
<dbReference type="GO" id="GO:0045910">
    <property type="term" value="P:negative regulation of DNA recombination"/>
    <property type="evidence" value="ECO:0007669"/>
    <property type="project" value="TreeGrafter"/>
</dbReference>
<feature type="compositionally biased region" description="Low complexity" evidence="7">
    <location>
        <begin position="100"/>
        <end position="112"/>
    </location>
</feature>
<evidence type="ECO:0000256" key="5">
    <source>
        <dbReference type="ARBA" id="ARBA00023242"/>
    </source>
</evidence>
<dbReference type="EnsemblPlants" id="AUR62008327-RA">
    <property type="protein sequence ID" value="AUR62008327-RA:cds"/>
    <property type="gene ID" value="AUR62008327"/>
</dbReference>
<evidence type="ECO:0000256" key="2">
    <source>
        <dbReference type="ARBA" id="ARBA00004286"/>
    </source>
</evidence>
<feature type="region of interest" description="Disordered" evidence="7">
    <location>
        <begin position="93"/>
        <end position="198"/>
    </location>
</feature>
<dbReference type="SMART" id="SM00526">
    <property type="entry name" value="H15"/>
    <property type="match status" value="1"/>
</dbReference>
<dbReference type="GO" id="GO:0000786">
    <property type="term" value="C:nucleosome"/>
    <property type="evidence" value="ECO:0007669"/>
    <property type="project" value="InterPro"/>
</dbReference>
<dbReference type="PRINTS" id="PR00624">
    <property type="entry name" value="HISTONEH5"/>
</dbReference>
<gene>
    <name evidence="9" type="primary">LOC110700502</name>
</gene>